<comment type="cofactor">
    <cofactor evidence="1">
        <name>heme</name>
        <dbReference type="ChEBI" id="CHEBI:30413"/>
    </cofactor>
</comment>
<dbReference type="GO" id="GO:0005777">
    <property type="term" value="C:peroxisome"/>
    <property type="evidence" value="ECO:0007669"/>
    <property type="project" value="TreeGrafter"/>
</dbReference>
<dbReference type="InterPro" id="IPR002226">
    <property type="entry name" value="Catalase_haem_BS"/>
</dbReference>
<evidence type="ECO:0000256" key="4">
    <source>
        <dbReference type="ARBA" id="ARBA00022559"/>
    </source>
</evidence>
<keyword evidence="9 11" id="KW-0376">Hydrogen peroxide</keyword>
<dbReference type="InterPro" id="IPR018028">
    <property type="entry name" value="Catalase"/>
</dbReference>
<name>A0A9Q0F6F9_9ROSI</name>
<dbReference type="SMART" id="SM01060">
    <property type="entry name" value="Catalase"/>
    <property type="match status" value="2"/>
</dbReference>
<feature type="domain" description="Catalase core" evidence="13">
    <location>
        <begin position="481"/>
        <end position="864"/>
    </location>
</feature>
<dbReference type="PROSITE" id="PS00438">
    <property type="entry name" value="CATALASE_2"/>
    <property type="match status" value="1"/>
</dbReference>
<dbReference type="GO" id="GO:0004096">
    <property type="term" value="F:catalase activity"/>
    <property type="evidence" value="ECO:0007669"/>
    <property type="project" value="UniProtKB-EC"/>
</dbReference>
<dbReference type="PRINTS" id="PR00067">
    <property type="entry name" value="CATALASE"/>
</dbReference>
<evidence type="ECO:0000259" key="13">
    <source>
        <dbReference type="SMART" id="SM01060"/>
    </source>
</evidence>
<dbReference type="SUPFAM" id="SSF56634">
    <property type="entry name" value="Heme-dependent catalase-like"/>
    <property type="match status" value="2"/>
</dbReference>
<accession>A0A9Q0F6F9</accession>
<dbReference type="InterPro" id="IPR024708">
    <property type="entry name" value="Catalase_AS"/>
</dbReference>
<dbReference type="InterPro" id="IPR010582">
    <property type="entry name" value="Catalase_immune_responsive"/>
</dbReference>
<dbReference type="InterPro" id="IPR011614">
    <property type="entry name" value="Catalase_core"/>
</dbReference>
<dbReference type="EC" id="1.11.1.6" evidence="3 11"/>
<evidence type="ECO:0000256" key="2">
    <source>
        <dbReference type="ARBA" id="ARBA00005329"/>
    </source>
</evidence>
<evidence type="ECO:0000313" key="14">
    <source>
        <dbReference type="EMBL" id="KAJ4824707.1"/>
    </source>
</evidence>
<evidence type="ECO:0000256" key="6">
    <source>
        <dbReference type="ARBA" id="ARBA00022723"/>
    </source>
</evidence>
<keyword evidence="7 11" id="KW-0560">Oxidoreductase</keyword>
<organism evidence="14 15">
    <name type="scientific">Turnera subulata</name>
    <dbReference type="NCBI Taxonomy" id="218843"/>
    <lineage>
        <taxon>Eukaryota</taxon>
        <taxon>Viridiplantae</taxon>
        <taxon>Streptophyta</taxon>
        <taxon>Embryophyta</taxon>
        <taxon>Tracheophyta</taxon>
        <taxon>Spermatophyta</taxon>
        <taxon>Magnoliopsida</taxon>
        <taxon>eudicotyledons</taxon>
        <taxon>Gunneridae</taxon>
        <taxon>Pentapetalae</taxon>
        <taxon>rosids</taxon>
        <taxon>fabids</taxon>
        <taxon>Malpighiales</taxon>
        <taxon>Passifloraceae</taxon>
        <taxon>Turnera</taxon>
    </lineage>
</organism>
<evidence type="ECO:0000256" key="1">
    <source>
        <dbReference type="ARBA" id="ARBA00001971"/>
    </source>
</evidence>
<keyword evidence="15" id="KW-1185">Reference proteome</keyword>
<keyword evidence="5 11" id="KW-0349">Heme</keyword>
<dbReference type="GO" id="GO:0042542">
    <property type="term" value="P:response to hydrogen peroxide"/>
    <property type="evidence" value="ECO:0007669"/>
    <property type="project" value="TreeGrafter"/>
</dbReference>
<comment type="function">
    <text evidence="12">Catalyzes the degradation of hydrogen peroxide (H(2)O(2)) generated by peroxisomal oxidases to water and oxygen, thereby protecting cells from the toxic effects of hydrogen peroxide.</text>
</comment>
<dbReference type="AlphaFoldDB" id="A0A9Q0F6F9"/>
<comment type="catalytic activity">
    <reaction evidence="10 11">
        <text>2 H2O2 = O2 + 2 H2O</text>
        <dbReference type="Rhea" id="RHEA:20309"/>
        <dbReference type="ChEBI" id="CHEBI:15377"/>
        <dbReference type="ChEBI" id="CHEBI:15379"/>
        <dbReference type="ChEBI" id="CHEBI:16240"/>
        <dbReference type="EC" id="1.11.1.6"/>
    </reaction>
</comment>
<evidence type="ECO:0000256" key="7">
    <source>
        <dbReference type="ARBA" id="ARBA00023002"/>
    </source>
</evidence>
<sequence>YIPSDDYDSKFLTTNAGEPVYNDASSLTVGTRGPILLEDYQFIEKMAHLNRERIPERLVHARGVSAKGFFEVTHDVTDVTMADFLRAPGVQTPLIARFSTVVHGRGSPETLREPRGFAVKIYTREGNYDLLGFHIPVFFIRDPMEFADITHAFKPNPKNNIQEMWRAFDFLSHHPEGLNTITYFFDDLGIPLNYRHMNGYAIHAFTLINKDGKVVYVKFHWISSQGVKSLLDDEAVKVGGANISHATQDLYDSIEAGDFPEWKLYIQTMDPTNEDKYDFDPLDVTKIWPEDEFPLRPVGRMVLNKNVDNFFNESELLAFDPAHVVPGIYYSDDKFLQGRLFAYGDAQRYRLGANHLLLPVNAPKTEHHNNNYDGFMNFTKREDQVNYYPSWYDNVRPAKKYSIISASLSGRRERREISKQNNFKQPGERYRSFDPARQERLIQRLGKALSDPKTKDEIRKTFVSYCYEFIPSDDNNSKFLSTNAGAPVYNDDSALTVGTRGPILLEDYQFIEKMAHFTRERIPERVVHARGASAKGFFEVTHDVTDVTMADFLRAPGVQTPLIARFSTIINERGSPETLRDPRGFAVKIYTREGNYDLVGNNFPVFLIRDPMKFVDIVHAFKPNPRNHIQEMWRVFDFLSQFPESLNMVTYFFDDVGIPLNYRHMNGYGNHTYTLINKDGKVVYVKFHWISSQGVKSLMDDEAVQVGGTNHSHATQDLYDTIEAGDFPEWKLYIQTMDPADEDKYDFDPLDVTKIWPEDKFPLRPVGRMVLNKNVDNFFNETEMLAFNPAHVVPGIYYSDDKLLQGRLFAYGDAQRYRLGANYLLLPVNAPKTEYHNNNYDGLMNFTKRKAEVNYVPSEYDDVRPAKKYRINSASLSGRRERREISKENNFKQPGERFRSFDPERQERFIQRLGQALSDPRTKDEVRKTFVSYCNQSH</sequence>
<evidence type="ECO:0000256" key="12">
    <source>
        <dbReference type="RuleBase" id="RU004142"/>
    </source>
</evidence>
<keyword evidence="8 11" id="KW-0408">Iron</keyword>
<reference evidence="14" key="2">
    <citation type="journal article" date="2023" name="Plants (Basel)">
        <title>Annotation of the Turnera subulata (Passifloraceae) Draft Genome Reveals the S-Locus Evolved after the Divergence of Turneroideae from Passifloroideae in a Stepwise Manner.</title>
        <authorList>
            <person name="Henning P.M."/>
            <person name="Roalson E.H."/>
            <person name="Mir W."/>
            <person name="McCubbin A.G."/>
            <person name="Shore J.S."/>
        </authorList>
    </citation>
    <scope>NUCLEOTIDE SEQUENCE</scope>
    <source>
        <strain evidence="14">F60SS</strain>
    </source>
</reference>
<dbReference type="FunFam" id="2.40.180.10:FF:000002">
    <property type="entry name" value="Catalase"/>
    <property type="match status" value="2"/>
</dbReference>
<dbReference type="CDD" id="cd08154">
    <property type="entry name" value="catalase_clade_1"/>
    <property type="match status" value="2"/>
</dbReference>
<dbReference type="PROSITE" id="PS00437">
    <property type="entry name" value="CATALASE_1"/>
    <property type="match status" value="2"/>
</dbReference>
<keyword evidence="6 11" id="KW-0479">Metal-binding</keyword>
<dbReference type="GO" id="GO:0042744">
    <property type="term" value="P:hydrogen peroxide catabolic process"/>
    <property type="evidence" value="ECO:0007669"/>
    <property type="project" value="UniProtKB-KW"/>
</dbReference>
<evidence type="ECO:0000256" key="11">
    <source>
        <dbReference type="RuleBase" id="RU000498"/>
    </source>
</evidence>
<dbReference type="Proteomes" id="UP001141552">
    <property type="component" value="Unassembled WGS sequence"/>
</dbReference>
<comment type="caution">
    <text evidence="14">The sequence shown here is derived from an EMBL/GenBank/DDBJ whole genome shotgun (WGS) entry which is preliminary data.</text>
</comment>
<keyword evidence="4 11" id="KW-0575">Peroxidase</keyword>
<protein>
    <recommendedName>
        <fullName evidence="3 11">Catalase</fullName>
        <ecNumber evidence="3 11">1.11.1.6</ecNumber>
    </recommendedName>
</protein>
<dbReference type="GO" id="GO:0020037">
    <property type="term" value="F:heme binding"/>
    <property type="evidence" value="ECO:0007669"/>
    <property type="project" value="InterPro"/>
</dbReference>
<dbReference type="GO" id="GO:0046872">
    <property type="term" value="F:metal ion binding"/>
    <property type="evidence" value="ECO:0007669"/>
    <property type="project" value="UniProtKB-KW"/>
</dbReference>
<dbReference type="OrthoDB" id="6880011at2759"/>
<dbReference type="PANTHER" id="PTHR11465:SF45">
    <property type="entry name" value="CATALASE ISOZYME A"/>
    <property type="match status" value="1"/>
</dbReference>
<reference evidence="14" key="1">
    <citation type="submission" date="2022-02" db="EMBL/GenBank/DDBJ databases">
        <authorList>
            <person name="Henning P.M."/>
            <person name="McCubbin A.G."/>
            <person name="Shore J.S."/>
        </authorList>
    </citation>
    <scope>NUCLEOTIDE SEQUENCE</scope>
    <source>
        <strain evidence="14">F60SS</strain>
        <tissue evidence="14">Leaves</tissue>
    </source>
</reference>
<dbReference type="PANTHER" id="PTHR11465">
    <property type="entry name" value="CATALASE"/>
    <property type="match status" value="1"/>
</dbReference>
<gene>
    <name evidence="14" type="ORF">Tsubulata_017552</name>
</gene>
<evidence type="ECO:0000256" key="3">
    <source>
        <dbReference type="ARBA" id="ARBA00012314"/>
    </source>
</evidence>
<dbReference type="Gene3D" id="2.40.180.10">
    <property type="entry name" value="Catalase core domain"/>
    <property type="match status" value="2"/>
</dbReference>
<evidence type="ECO:0000256" key="9">
    <source>
        <dbReference type="ARBA" id="ARBA00023324"/>
    </source>
</evidence>
<evidence type="ECO:0000256" key="8">
    <source>
        <dbReference type="ARBA" id="ARBA00023004"/>
    </source>
</evidence>
<dbReference type="InterPro" id="IPR020835">
    <property type="entry name" value="Catalase_sf"/>
</dbReference>
<feature type="domain" description="Catalase core" evidence="13">
    <location>
        <begin position="13"/>
        <end position="396"/>
    </location>
</feature>
<proteinExistence type="inferred from homology"/>
<evidence type="ECO:0000256" key="5">
    <source>
        <dbReference type="ARBA" id="ARBA00022617"/>
    </source>
</evidence>
<feature type="non-terminal residue" evidence="14">
    <location>
        <position position="938"/>
    </location>
</feature>
<dbReference type="PROSITE" id="PS51402">
    <property type="entry name" value="CATALASE_3"/>
    <property type="match status" value="2"/>
</dbReference>
<evidence type="ECO:0000256" key="10">
    <source>
        <dbReference type="ARBA" id="ARBA00049254"/>
    </source>
</evidence>
<dbReference type="EMBL" id="JAKUCV010007109">
    <property type="protein sequence ID" value="KAJ4824707.1"/>
    <property type="molecule type" value="Genomic_DNA"/>
</dbReference>
<dbReference type="Pfam" id="PF06628">
    <property type="entry name" value="Catalase-rel"/>
    <property type="match status" value="2"/>
</dbReference>
<comment type="similarity">
    <text evidence="2 11">Belongs to the catalase family.</text>
</comment>
<evidence type="ECO:0000313" key="15">
    <source>
        <dbReference type="Proteomes" id="UP001141552"/>
    </source>
</evidence>
<dbReference type="GO" id="GO:0005886">
    <property type="term" value="C:plasma membrane"/>
    <property type="evidence" value="ECO:0007669"/>
    <property type="project" value="TreeGrafter"/>
</dbReference>
<dbReference type="Pfam" id="PF00199">
    <property type="entry name" value="Catalase"/>
    <property type="match status" value="2"/>
</dbReference>